<comment type="cofactor">
    <cofactor evidence="8">
        <name>FAD</name>
        <dbReference type="ChEBI" id="CHEBI:57692"/>
    </cofactor>
    <text evidence="8">Binds 1 FAD per subunit.</text>
</comment>
<dbReference type="SUPFAM" id="SSF51905">
    <property type="entry name" value="FAD/NAD(P)-binding domain"/>
    <property type="match status" value="1"/>
</dbReference>
<keyword evidence="5" id="KW-1015">Disulfide bond</keyword>
<keyword evidence="4 7" id="KW-0560">Oxidoreductase</keyword>
<dbReference type="InterPro" id="IPR036188">
    <property type="entry name" value="FAD/NAD-bd_sf"/>
</dbReference>
<dbReference type="GO" id="GO:0019430">
    <property type="term" value="P:removal of superoxide radicals"/>
    <property type="evidence" value="ECO:0007669"/>
    <property type="project" value="UniProtKB-UniRule"/>
</dbReference>
<evidence type="ECO:0000256" key="3">
    <source>
        <dbReference type="ARBA" id="ARBA00022827"/>
    </source>
</evidence>
<dbReference type="PROSITE" id="PS00573">
    <property type="entry name" value="PYRIDINE_REDOX_2"/>
    <property type="match status" value="1"/>
</dbReference>
<dbReference type="OrthoDB" id="9806179at2"/>
<evidence type="ECO:0000256" key="4">
    <source>
        <dbReference type="ARBA" id="ARBA00023002"/>
    </source>
</evidence>
<comment type="subunit">
    <text evidence="7">Homodimer.</text>
</comment>
<protein>
    <recommendedName>
        <fullName evidence="7">Thioredoxin reductase</fullName>
        <ecNumber evidence="7">1.8.1.9</ecNumber>
    </recommendedName>
</protein>
<accession>A0A139STC3</accession>
<keyword evidence="6 7" id="KW-0676">Redox-active center</keyword>
<dbReference type="GO" id="GO:0004791">
    <property type="term" value="F:thioredoxin-disulfide reductase (NADPH) activity"/>
    <property type="evidence" value="ECO:0007669"/>
    <property type="project" value="UniProtKB-UniRule"/>
</dbReference>
<evidence type="ECO:0000256" key="2">
    <source>
        <dbReference type="ARBA" id="ARBA00022630"/>
    </source>
</evidence>
<dbReference type="NCBIfam" id="TIGR01292">
    <property type="entry name" value="TRX_reduct"/>
    <property type="match status" value="1"/>
</dbReference>
<evidence type="ECO:0000259" key="9">
    <source>
        <dbReference type="Pfam" id="PF07992"/>
    </source>
</evidence>
<name>A0A139STC3_9BACT</name>
<dbReference type="EMBL" id="LSZP01000004">
    <property type="protein sequence ID" value="KXU37815.1"/>
    <property type="molecule type" value="Genomic_DNA"/>
</dbReference>
<keyword evidence="3 7" id="KW-0274">FAD</keyword>
<dbReference type="Proteomes" id="UP000071392">
    <property type="component" value="Unassembled WGS sequence"/>
</dbReference>
<keyword evidence="8" id="KW-0521">NADP</keyword>
<evidence type="ECO:0000256" key="6">
    <source>
        <dbReference type="ARBA" id="ARBA00023284"/>
    </source>
</evidence>
<dbReference type="PANTHER" id="PTHR48105">
    <property type="entry name" value="THIOREDOXIN REDUCTASE 1-RELATED-RELATED"/>
    <property type="match status" value="1"/>
</dbReference>
<dbReference type="EC" id="1.8.1.9" evidence="7"/>
<evidence type="ECO:0000313" key="10">
    <source>
        <dbReference type="EMBL" id="KXU37815.1"/>
    </source>
</evidence>
<proteinExistence type="inferred from homology"/>
<gene>
    <name evidence="10" type="ORF">AXK12_01240</name>
</gene>
<dbReference type="RefSeq" id="WP_068710841.1">
    <property type="nucleotide sequence ID" value="NZ_LSZP01000004.1"/>
</dbReference>
<comment type="catalytic activity">
    <reaction evidence="7">
        <text>[thioredoxin]-dithiol + NADP(+) = [thioredoxin]-disulfide + NADPH + H(+)</text>
        <dbReference type="Rhea" id="RHEA:20345"/>
        <dbReference type="Rhea" id="RHEA-COMP:10698"/>
        <dbReference type="Rhea" id="RHEA-COMP:10700"/>
        <dbReference type="ChEBI" id="CHEBI:15378"/>
        <dbReference type="ChEBI" id="CHEBI:29950"/>
        <dbReference type="ChEBI" id="CHEBI:50058"/>
        <dbReference type="ChEBI" id="CHEBI:57783"/>
        <dbReference type="ChEBI" id="CHEBI:58349"/>
        <dbReference type="EC" id="1.8.1.9"/>
    </reaction>
</comment>
<keyword evidence="11" id="KW-1185">Reference proteome</keyword>
<dbReference type="Gene3D" id="3.50.50.60">
    <property type="entry name" value="FAD/NAD(P)-binding domain"/>
    <property type="match status" value="2"/>
</dbReference>
<dbReference type="InterPro" id="IPR005982">
    <property type="entry name" value="Thioredox_Rdtase"/>
</dbReference>
<dbReference type="InterPro" id="IPR050097">
    <property type="entry name" value="Ferredoxin-NADP_redctase_2"/>
</dbReference>
<dbReference type="InterPro" id="IPR023753">
    <property type="entry name" value="FAD/NAD-binding_dom"/>
</dbReference>
<evidence type="ECO:0000256" key="7">
    <source>
        <dbReference type="RuleBase" id="RU003880"/>
    </source>
</evidence>
<dbReference type="AlphaFoldDB" id="A0A139STC3"/>
<dbReference type="GO" id="GO:0005737">
    <property type="term" value="C:cytoplasm"/>
    <property type="evidence" value="ECO:0007669"/>
    <property type="project" value="InterPro"/>
</dbReference>
<comment type="similarity">
    <text evidence="1 7">Belongs to the class-II pyridine nucleotide-disulfide oxidoreductase family.</text>
</comment>
<dbReference type="PRINTS" id="PR00368">
    <property type="entry name" value="FADPNR"/>
</dbReference>
<evidence type="ECO:0000256" key="1">
    <source>
        <dbReference type="ARBA" id="ARBA00009333"/>
    </source>
</evidence>
<comment type="caution">
    <text evidence="10">The sequence shown here is derived from an EMBL/GenBank/DDBJ whole genome shotgun (WGS) entry which is preliminary data.</text>
</comment>
<dbReference type="PRINTS" id="PR00469">
    <property type="entry name" value="PNDRDTASEII"/>
</dbReference>
<reference evidence="10 11" key="1">
    <citation type="submission" date="2016-02" db="EMBL/GenBank/DDBJ databases">
        <authorList>
            <person name="Wen L."/>
            <person name="He K."/>
            <person name="Yang H."/>
        </authorList>
    </citation>
    <scope>NUCLEOTIDE SEQUENCE [LARGE SCALE GENOMIC DNA]</scope>
    <source>
        <strain evidence="10 11">CV41</strain>
    </source>
</reference>
<evidence type="ECO:0000256" key="8">
    <source>
        <dbReference type="RuleBase" id="RU003881"/>
    </source>
</evidence>
<dbReference type="STRING" id="1548208.AXK12_01240"/>
<keyword evidence="2 7" id="KW-0285">Flavoprotein</keyword>
<dbReference type="Pfam" id="PF07992">
    <property type="entry name" value="Pyr_redox_2"/>
    <property type="match status" value="1"/>
</dbReference>
<dbReference type="InterPro" id="IPR008255">
    <property type="entry name" value="Pyr_nucl-diS_OxRdtase_2_AS"/>
</dbReference>
<organism evidence="10 11">
    <name type="scientific">Cephaloticoccus capnophilus</name>
    <dbReference type="NCBI Taxonomy" id="1548208"/>
    <lineage>
        <taxon>Bacteria</taxon>
        <taxon>Pseudomonadati</taxon>
        <taxon>Verrucomicrobiota</taxon>
        <taxon>Opitutia</taxon>
        <taxon>Opitutales</taxon>
        <taxon>Opitutaceae</taxon>
        <taxon>Cephaloticoccus</taxon>
    </lineage>
</organism>
<evidence type="ECO:0000313" key="11">
    <source>
        <dbReference type="Proteomes" id="UP000071392"/>
    </source>
</evidence>
<feature type="domain" description="FAD/NAD(P)-binding" evidence="9">
    <location>
        <begin position="8"/>
        <end position="306"/>
    </location>
</feature>
<evidence type="ECO:0000256" key="5">
    <source>
        <dbReference type="ARBA" id="ARBA00023157"/>
    </source>
</evidence>
<sequence length="322" mass="33927">MTAPTVENLVIIGTGCAGLTAAIYAARANLNPLVLEGAQPGGQLTTTSEVENFPGFPNGVDGFQLTQNMREQAARFGTRFEQAQVSGVDFTKMPRELHLGGANGSQAGRTLLAKTVIIATGASPRMTGVPGEKEFYGGKGVTTCATCDGAFYRGMPVAVIGGGDSAAEEALFLTRFASQVFLIHRRDSLRASKIMADRATSHEKITMVWDSVPLEVLGDDTGNVSSLKLQNVKTGEESTLPVKGVFVAIGHIPNSQAFAGAVEVDEARYFKTQPGSQVRTNIPGVYVAGDCSDHVYRQAITAAGMGCQAAIDAERWLAEHGS</sequence>